<dbReference type="SUPFAM" id="SSF56112">
    <property type="entry name" value="Protein kinase-like (PK-like)"/>
    <property type="match status" value="1"/>
</dbReference>
<dbReference type="Proteomes" id="UP000593567">
    <property type="component" value="Unassembled WGS sequence"/>
</dbReference>
<gene>
    <name evidence="6" type="ORF">EB796_019643</name>
</gene>
<evidence type="ECO:0000256" key="4">
    <source>
        <dbReference type="ARBA" id="ARBA00022840"/>
    </source>
</evidence>
<dbReference type="EMBL" id="VXIV02002910">
    <property type="protein sequence ID" value="KAF6022052.1"/>
    <property type="molecule type" value="Genomic_DNA"/>
</dbReference>
<evidence type="ECO:0000313" key="6">
    <source>
        <dbReference type="EMBL" id="KAF6022052.1"/>
    </source>
</evidence>
<dbReference type="PANTHER" id="PTHR45832">
    <property type="entry name" value="SERINE/THREONINE-PROTEIN KINASE SAMKA-RELATED-RELATED"/>
    <property type="match status" value="1"/>
</dbReference>
<accession>A0A7J7J7B9</accession>
<evidence type="ECO:0000313" key="7">
    <source>
        <dbReference type="Proteomes" id="UP000593567"/>
    </source>
</evidence>
<comment type="caution">
    <text evidence="6">The sequence shown here is derived from an EMBL/GenBank/DDBJ whole genome shotgun (WGS) entry which is preliminary data.</text>
</comment>
<dbReference type="OrthoDB" id="6281850at2759"/>
<proteinExistence type="inferred from homology"/>
<evidence type="ECO:0000259" key="5">
    <source>
        <dbReference type="PROSITE" id="PS50011"/>
    </source>
</evidence>
<protein>
    <recommendedName>
        <fullName evidence="2">non-specific serine/threonine protein kinase</fullName>
        <ecNumber evidence="2">2.7.11.1</ecNumber>
    </recommendedName>
</protein>
<keyword evidence="3" id="KW-0547">Nucleotide-binding</keyword>
<comment type="similarity">
    <text evidence="1">Belongs to the protein kinase superfamily. STE Ser/Thr protein kinase family. STE20 subfamily.</text>
</comment>
<reference evidence="6" key="1">
    <citation type="submission" date="2020-06" db="EMBL/GenBank/DDBJ databases">
        <title>Draft genome of Bugula neritina, a colonial animal packing powerful symbionts and potential medicines.</title>
        <authorList>
            <person name="Rayko M."/>
        </authorList>
    </citation>
    <scope>NUCLEOTIDE SEQUENCE [LARGE SCALE GENOMIC DNA]</scope>
    <source>
        <strain evidence="6">Kwan_BN1</strain>
    </source>
</reference>
<evidence type="ECO:0000256" key="2">
    <source>
        <dbReference type="ARBA" id="ARBA00012513"/>
    </source>
</evidence>
<keyword evidence="4" id="KW-0067">ATP-binding</keyword>
<dbReference type="AlphaFoldDB" id="A0A7J7J7B9"/>
<keyword evidence="7" id="KW-1185">Reference proteome</keyword>
<dbReference type="InterPro" id="IPR000719">
    <property type="entry name" value="Prot_kinase_dom"/>
</dbReference>
<organism evidence="6 7">
    <name type="scientific">Bugula neritina</name>
    <name type="common">Brown bryozoan</name>
    <name type="synonym">Sertularia neritina</name>
    <dbReference type="NCBI Taxonomy" id="10212"/>
    <lineage>
        <taxon>Eukaryota</taxon>
        <taxon>Metazoa</taxon>
        <taxon>Spiralia</taxon>
        <taxon>Lophotrochozoa</taxon>
        <taxon>Bryozoa</taxon>
        <taxon>Gymnolaemata</taxon>
        <taxon>Cheilostomatida</taxon>
        <taxon>Flustrina</taxon>
        <taxon>Buguloidea</taxon>
        <taxon>Bugulidae</taxon>
        <taxon>Bugula</taxon>
    </lineage>
</organism>
<name>A0A7J7J7B9_BUGNE</name>
<evidence type="ECO:0000256" key="3">
    <source>
        <dbReference type="ARBA" id="ARBA00022741"/>
    </source>
</evidence>
<sequence>MFIIYVFRASGVVYIGRDNVTDEVVAVKQVNLDEQPQLSVIVRELEAMSLLTHTNVIENKASYLVNRTLWIVMEYLDGKHQRQLQF</sequence>
<dbReference type="PANTHER" id="PTHR45832:SF22">
    <property type="entry name" value="SERINE_THREONINE-PROTEIN KINASE SAMKA-RELATED"/>
    <property type="match status" value="1"/>
</dbReference>
<dbReference type="InterPro" id="IPR051931">
    <property type="entry name" value="PAK3-like"/>
</dbReference>
<feature type="domain" description="Protein kinase" evidence="5">
    <location>
        <begin position="1"/>
        <end position="86"/>
    </location>
</feature>
<dbReference type="Gene3D" id="3.30.200.20">
    <property type="entry name" value="Phosphorylase Kinase, domain 1"/>
    <property type="match status" value="1"/>
</dbReference>
<dbReference type="GO" id="GO:0004674">
    <property type="term" value="F:protein serine/threonine kinase activity"/>
    <property type="evidence" value="ECO:0007669"/>
    <property type="project" value="UniProtKB-EC"/>
</dbReference>
<dbReference type="EC" id="2.7.11.1" evidence="2"/>
<dbReference type="Pfam" id="PF00069">
    <property type="entry name" value="Pkinase"/>
    <property type="match status" value="1"/>
</dbReference>
<dbReference type="InterPro" id="IPR011009">
    <property type="entry name" value="Kinase-like_dom_sf"/>
</dbReference>
<dbReference type="GO" id="GO:0005524">
    <property type="term" value="F:ATP binding"/>
    <property type="evidence" value="ECO:0007669"/>
    <property type="project" value="UniProtKB-KW"/>
</dbReference>
<dbReference type="PROSITE" id="PS50011">
    <property type="entry name" value="PROTEIN_KINASE_DOM"/>
    <property type="match status" value="1"/>
</dbReference>
<evidence type="ECO:0000256" key="1">
    <source>
        <dbReference type="ARBA" id="ARBA00008874"/>
    </source>
</evidence>